<dbReference type="Proteomes" id="UP001054945">
    <property type="component" value="Unassembled WGS sequence"/>
</dbReference>
<dbReference type="EMBL" id="BPLR01013995">
    <property type="protein sequence ID" value="GIY65467.1"/>
    <property type="molecule type" value="Genomic_DNA"/>
</dbReference>
<comment type="caution">
    <text evidence="1">The sequence shown here is derived from an EMBL/GenBank/DDBJ whole genome shotgun (WGS) entry which is preliminary data.</text>
</comment>
<organism evidence="1 2">
    <name type="scientific">Caerostris extrusa</name>
    <name type="common">Bark spider</name>
    <name type="synonym">Caerostris bankana</name>
    <dbReference type="NCBI Taxonomy" id="172846"/>
    <lineage>
        <taxon>Eukaryota</taxon>
        <taxon>Metazoa</taxon>
        <taxon>Ecdysozoa</taxon>
        <taxon>Arthropoda</taxon>
        <taxon>Chelicerata</taxon>
        <taxon>Arachnida</taxon>
        <taxon>Araneae</taxon>
        <taxon>Araneomorphae</taxon>
        <taxon>Entelegynae</taxon>
        <taxon>Araneoidea</taxon>
        <taxon>Araneidae</taxon>
        <taxon>Caerostris</taxon>
    </lineage>
</organism>
<dbReference type="AlphaFoldDB" id="A0AAV4V5E6"/>
<gene>
    <name evidence="1" type="ORF">CEXT_687241</name>
</gene>
<name>A0AAV4V5E6_CAEEX</name>
<proteinExistence type="predicted"/>
<evidence type="ECO:0000313" key="2">
    <source>
        <dbReference type="Proteomes" id="UP001054945"/>
    </source>
</evidence>
<accession>A0AAV4V5E6</accession>
<reference evidence="1 2" key="1">
    <citation type="submission" date="2021-06" db="EMBL/GenBank/DDBJ databases">
        <title>Caerostris extrusa draft genome.</title>
        <authorList>
            <person name="Kono N."/>
            <person name="Arakawa K."/>
        </authorList>
    </citation>
    <scope>NUCLEOTIDE SEQUENCE [LARGE SCALE GENOMIC DNA]</scope>
</reference>
<protein>
    <submittedName>
        <fullName evidence="1">Uncharacterized protein</fullName>
    </submittedName>
</protein>
<evidence type="ECO:0000313" key="1">
    <source>
        <dbReference type="EMBL" id="GIY65467.1"/>
    </source>
</evidence>
<keyword evidence="2" id="KW-1185">Reference proteome</keyword>
<sequence>MPDPIRLHNKLNTENIRAYLLGKCSTTLHVLQELRRIVPDKNITDEQALDDEYWKNEAESIACFLTDEQMEGIRVIDLEPYVEKVCDEDYEDRQECERLAEASVRNSFHSFAFLKRYQ</sequence>